<evidence type="ECO:0008006" key="4">
    <source>
        <dbReference type="Google" id="ProtNLM"/>
    </source>
</evidence>
<keyword evidence="1" id="KW-1133">Transmembrane helix</keyword>
<dbReference type="EMBL" id="JBBNAG010000002">
    <property type="protein sequence ID" value="KAK9156497.1"/>
    <property type="molecule type" value="Genomic_DNA"/>
</dbReference>
<name>A0AAP0KRU8_9MAGN</name>
<evidence type="ECO:0000313" key="3">
    <source>
        <dbReference type="Proteomes" id="UP001419268"/>
    </source>
</evidence>
<keyword evidence="1" id="KW-0812">Transmembrane</keyword>
<feature type="transmembrane region" description="Helical" evidence="1">
    <location>
        <begin position="105"/>
        <end position="127"/>
    </location>
</feature>
<dbReference type="PANTHER" id="PTHR35471:SF1">
    <property type="entry name" value="OS07G0223700 PROTEIN"/>
    <property type="match status" value="1"/>
</dbReference>
<feature type="transmembrane region" description="Helical" evidence="1">
    <location>
        <begin position="75"/>
        <end position="93"/>
    </location>
</feature>
<dbReference type="AlphaFoldDB" id="A0AAP0KRU8"/>
<reference evidence="2 3" key="1">
    <citation type="submission" date="2024-01" db="EMBL/GenBank/DDBJ databases">
        <title>Genome assemblies of Stephania.</title>
        <authorList>
            <person name="Yang L."/>
        </authorList>
    </citation>
    <scope>NUCLEOTIDE SEQUENCE [LARGE SCALE GENOMIC DNA]</scope>
    <source>
        <strain evidence="2">JXDWG</strain>
        <tissue evidence="2">Leaf</tissue>
    </source>
</reference>
<dbReference type="Proteomes" id="UP001419268">
    <property type="component" value="Unassembled WGS sequence"/>
</dbReference>
<gene>
    <name evidence="2" type="ORF">Scep_003071</name>
</gene>
<feature type="transmembrane region" description="Helical" evidence="1">
    <location>
        <begin position="139"/>
        <end position="165"/>
    </location>
</feature>
<comment type="caution">
    <text evidence="2">The sequence shown here is derived from an EMBL/GenBank/DDBJ whole genome shotgun (WGS) entry which is preliminary data.</text>
</comment>
<protein>
    <recommendedName>
        <fullName evidence="4">Transmembrane protein</fullName>
    </recommendedName>
</protein>
<accession>A0AAP0KRU8</accession>
<keyword evidence="1" id="KW-0472">Membrane</keyword>
<keyword evidence="3" id="KW-1185">Reference proteome</keyword>
<evidence type="ECO:0000256" key="1">
    <source>
        <dbReference type="SAM" id="Phobius"/>
    </source>
</evidence>
<dbReference type="PANTHER" id="PTHR35471">
    <property type="entry name" value="OS07G0223700 PROTEIN"/>
    <property type="match status" value="1"/>
</dbReference>
<evidence type="ECO:0000313" key="2">
    <source>
        <dbReference type="EMBL" id="KAK9156497.1"/>
    </source>
</evidence>
<sequence length="271" mass="30479">MNLEPNQRMPRGVICSRVASLVRSLARSLAQMPCHALRARIRFCLGDYDQLMHLALLLIYVQIGCSLVGSLGALFNGVSLINLVIALFALVAIESSSQSLGRAYALLLCCGILLDIFWFILFSRQIWNTSSSHDHNPLFVFSLRLLFCMQIAGFSVRTASSFLWIQMYRLGLSNVQNTTSRPSDLRYSFLNPPTPTALPRQNSHSDEILGGSIYDPTYYSSLFEGPQDNKLVRQKKIHKGKLKYTRNIDPTLQSSQVMKRIIWGITIASVM</sequence>
<proteinExistence type="predicted"/>
<organism evidence="2 3">
    <name type="scientific">Stephania cephalantha</name>
    <dbReference type="NCBI Taxonomy" id="152367"/>
    <lineage>
        <taxon>Eukaryota</taxon>
        <taxon>Viridiplantae</taxon>
        <taxon>Streptophyta</taxon>
        <taxon>Embryophyta</taxon>
        <taxon>Tracheophyta</taxon>
        <taxon>Spermatophyta</taxon>
        <taxon>Magnoliopsida</taxon>
        <taxon>Ranunculales</taxon>
        <taxon>Menispermaceae</taxon>
        <taxon>Menispermoideae</taxon>
        <taxon>Cissampelideae</taxon>
        <taxon>Stephania</taxon>
    </lineage>
</organism>